<keyword evidence="2" id="KW-0812">Transmembrane</keyword>
<feature type="region of interest" description="Disordered" evidence="1">
    <location>
        <begin position="340"/>
        <end position="365"/>
    </location>
</feature>
<feature type="transmembrane region" description="Helical" evidence="2">
    <location>
        <begin position="285"/>
        <end position="306"/>
    </location>
</feature>
<dbReference type="RefSeq" id="WP_386361711.1">
    <property type="nucleotide sequence ID" value="NZ_JBHRXZ010000012.1"/>
</dbReference>
<accession>A0ABV7T473</accession>
<evidence type="ECO:0000256" key="2">
    <source>
        <dbReference type="SAM" id="Phobius"/>
    </source>
</evidence>
<proteinExistence type="predicted"/>
<reference evidence="4" key="1">
    <citation type="journal article" date="2019" name="Int. J. Syst. Evol. Microbiol.">
        <title>The Global Catalogue of Microorganisms (GCM) 10K type strain sequencing project: providing services to taxonomists for standard genome sequencing and annotation.</title>
        <authorList>
            <consortium name="The Broad Institute Genomics Platform"/>
            <consortium name="The Broad Institute Genome Sequencing Center for Infectious Disease"/>
            <person name="Wu L."/>
            <person name="Ma J."/>
        </authorList>
    </citation>
    <scope>NUCLEOTIDE SEQUENCE [LARGE SCALE GENOMIC DNA]</scope>
    <source>
        <strain evidence="4">KCTC 42447</strain>
    </source>
</reference>
<dbReference type="PROSITE" id="PS51257">
    <property type="entry name" value="PROKAR_LIPOPROTEIN"/>
    <property type="match status" value="1"/>
</dbReference>
<feature type="transmembrane region" description="Helical" evidence="2">
    <location>
        <begin position="137"/>
        <end position="159"/>
    </location>
</feature>
<feature type="transmembrane region" description="Helical" evidence="2">
    <location>
        <begin position="12"/>
        <end position="33"/>
    </location>
</feature>
<evidence type="ECO:0000313" key="4">
    <source>
        <dbReference type="Proteomes" id="UP001595630"/>
    </source>
</evidence>
<keyword evidence="2" id="KW-1133">Transmembrane helix</keyword>
<evidence type="ECO:0000256" key="1">
    <source>
        <dbReference type="SAM" id="MobiDB-lite"/>
    </source>
</evidence>
<organism evidence="3 4">
    <name type="scientific">Stutzerimonas tarimensis</name>
    <dbReference type="NCBI Taxonomy" id="1507735"/>
    <lineage>
        <taxon>Bacteria</taxon>
        <taxon>Pseudomonadati</taxon>
        <taxon>Pseudomonadota</taxon>
        <taxon>Gammaproteobacteria</taxon>
        <taxon>Pseudomonadales</taxon>
        <taxon>Pseudomonadaceae</taxon>
        <taxon>Stutzerimonas</taxon>
    </lineage>
</organism>
<comment type="caution">
    <text evidence="3">The sequence shown here is derived from an EMBL/GenBank/DDBJ whole genome shotgun (WGS) entry which is preliminary data.</text>
</comment>
<name>A0ABV7T473_9GAMM</name>
<gene>
    <name evidence="3" type="ORF">ACFOMF_04675</name>
</gene>
<feature type="transmembrane region" description="Helical" evidence="2">
    <location>
        <begin position="189"/>
        <end position="210"/>
    </location>
</feature>
<dbReference type="EMBL" id="JBHRXZ010000012">
    <property type="protein sequence ID" value="MFC3607076.1"/>
    <property type="molecule type" value="Genomic_DNA"/>
</dbReference>
<keyword evidence="2" id="KW-0472">Membrane</keyword>
<feature type="transmembrane region" description="Helical" evidence="2">
    <location>
        <begin position="312"/>
        <end position="332"/>
    </location>
</feature>
<protein>
    <submittedName>
        <fullName evidence="3">FUSC family protein</fullName>
    </submittedName>
</protein>
<feature type="transmembrane region" description="Helical" evidence="2">
    <location>
        <begin position="84"/>
        <end position="101"/>
    </location>
</feature>
<feature type="transmembrane region" description="Helical" evidence="2">
    <location>
        <begin position="238"/>
        <end position="256"/>
    </location>
</feature>
<keyword evidence="4" id="KW-1185">Reference proteome</keyword>
<sequence>MRQFISRHLGQAAWPPAVAAGLGCALPLSLGMFSGHAGFYWATVGAFMGSLANPILRLGMLSMLTLVLLGAFSVAIGYRVAISPWLSFALFAFYGLLLAALRRYGSEAARGGLALAICLCLGQGEFGLGNFDRPPAIAMLFLLGGLWMSLLGFGLRGAAGLRMWPEQPRLATARRGMRRMARHHPLSHWWPAAVASALALGLAGFCASYLALPRSYWLTLPVLLTIPLAHRYGFLKALLADLLLLMLFVLLILLGYSLAGAPPVAFFTLALVVLFRAYQARRYGVFALQITLCFLLLTETLSFDWTEPQWRLINAVVGTCVAVLSALLLHLCRRLHRKRGRDSDPAPAQSAPPQPQDPVGQSHFV</sequence>
<dbReference type="Proteomes" id="UP001595630">
    <property type="component" value="Unassembled WGS sequence"/>
</dbReference>
<evidence type="ECO:0000313" key="3">
    <source>
        <dbReference type="EMBL" id="MFC3607076.1"/>
    </source>
</evidence>
<feature type="transmembrane region" description="Helical" evidence="2">
    <location>
        <begin position="61"/>
        <end position="78"/>
    </location>
</feature>